<dbReference type="SUPFAM" id="SSF56281">
    <property type="entry name" value="Metallo-hydrolase/oxidoreductase"/>
    <property type="match status" value="1"/>
</dbReference>
<keyword evidence="5 7" id="KW-0378">Hydrolase</keyword>
<dbReference type="InterPro" id="IPR001279">
    <property type="entry name" value="Metallo-B-lactamas"/>
</dbReference>
<evidence type="ECO:0000256" key="7">
    <source>
        <dbReference type="HAMAP-Rule" id="MF_01374"/>
    </source>
</evidence>
<feature type="binding site" evidence="7">
    <location>
        <position position="130"/>
    </location>
    <ligand>
        <name>Zn(2+)</name>
        <dbReference type="ChEBI" id="CHEBI:29105"/>
        <label>1</label>
    </ligand>
</feature>
<dbReference type="InterPro" id="IPR036866">
    <property type="entry name" value="RibonucZ/Hydroxyglut_hydro"/>
</dbReference>
<comment type="cofactor">
    <cofactor evidence="7">
        <name>Zn(2+)</name>
        <dbReference type="ChEBI" id="CHEBI:29105"/>
    </cofactor>
    <text evidence="7">Binds 2 Zn(2+) ions per subunit.</text>
</comment>
<dbReference type="EC" id="3.1.2.6" evidence="7"/>
<evidence type="ECO:0000256" key="6">
    <source>
        <dbReference type="ARBA" id="ARBA00022833"/>
    </source>
</evidence>
<evidence type="ECO:0000259" key="8">
    <source>
        <dbReference type="SMART" id="SM00849"/>
    </source>
</evidence>
<dbReference type="GO" id="GO:0004416">
    <property type="term" value="F:hydroxyacylglutathione hydrolase activity"/>
    <property type="evidence" value="ECO:0007669"/>
    <property type="project" value="UniProtKB-UniRule"/>
</dbReference>
<comment type="catalytic activity">
    <reaction evidence="1 7">
        <text>an S-(2-hydroxyacyl)glutathione + H2O = a 2-hydroxy carboxylate + glutathione + H(+)</text>
        <dbReference type="Rhea" id="RHEA:21864"/>
        <dbReference type="ChEBI" id="CHEBI:15377"/>
        <dbReference type="ChEBI" id="CHEBI:15378"/>
        <dbReference type="ChEBI" id="CHEBI:57925"/>
        <dbReference type="ChEBI" id="CHEBI:58896"/>
        <dbReference type="ChEBI" id="CHEBI:71261"/>
        <dbReference type="EC" id="3.1.2.6"/>
    </reaction>
</comment>
<evidence type="ECO:0000256" key="5">
    <source>
        <dbReference type="ARBA" id="ARBA00022801"/>
    </source>
</evidence>
<dbReference type="AlphaFoldDB" id="A0A7V5NXR1"/>
<protein>
    <recommendedName>
        <fullName evidence="7">Hydroxyacylglutathione hydrolase</fullName>
        <ecNumber evidence="7">3.1.2.6</ecNumber>
    </recommendedName>
    <alternativeName>
        <fullName evidence="7">Glyoxalase II</fullName>
        <shortName evidence="7">Glx II</shortName>
    </alternativeName>
</protein>
<dbReference type="PANTHER" id="PTHR43705">
    <property type="entry name" value="HYDROXYACYLGLUTATHIONE HYDROLASE"/>
    <property type="match status" value="1"/>
</dbReference>
<accession>A0A7V5NXR1</accession>
<dbReference type="HAMAP" id="MF_01374">
    <property type="entry name" value="Glyoxalase_2"/>
    <property type="match status" value="1"/>
</dbReference>
<dbReference type="CDD" id="cd07723">
    <property type="entry name" value="hydroxyacylglutathione_hydrolase_MBL-fold"/>
    <property type="match status" value="1"/>
</dbReference>
<feature type="binding site" evidence="7">
    <location>
        <position position="130"/>
    </location>
    <ligand>
        <name>Zn(2+)</name>
        <dbReference type="ChEBI" id="CHEBI:29105"/>
        <label>2</label>
    </ligand>
</feature>
<dbReference type="Gene3D" id="3.60.15.10">
    <property type="entry name" value="Ribonuclease Z/Hydroxyacylglutathione hydrolase-like"/>
    <property type="match status" value="1"/>
</dbReference>
<dbReference type="UniPathway" id="UPA00619">
    <property type="reaction ID" value="UER00676"/>
</dbReference>
<organism evidence="9">
    <name type="scientific">Hellea balneolensis</name>
    <dbReference type="NCBI Taxonomy" id="287478"/>
    <lineage>
        <taxon>Bacteria</taxon>
        <taxon>Pseudomonadati</taxon>
        <taxon>Pseudomonadota</taxon>
        <taxon>Alphaproteobacteria</taxon>
        <taxon>Maricaulales</taxon>
        <taxon>Robiginitomaculaceae</taxon>
        <taxon>Hellea</taxon>
    </lineage>
</organism>
<name>A0A7V5NXR1_9PROT</name>
<dbReference type="Pfam" id="PF00753">
    <property type="entry name" value="Lactamase_B"/>
    <property type="match status" value="1"/>
</dbReference>
<comment type="similarity">
    <text evidence="3 7">Belongs to the metallo-beta-lactamase superfamily. Glyoxalase II family.</text>
</comment>
<dbReference type="InterPro" id="IPR035680">
    <property type="entry name" value="Clx_II_MBL"/>
</dbReference>
<feature type="binding site" evidence="7">
    <location>
        <position position="111"/>
    </location>
    <ligand>
        <name>Zn(2+)</name>
        <dbReference type="ChEBI" id="CHEBI:29105"/>
        <label>1</label>
    </ligand>
</feature>
<feature type="binding site" evidence="7">
    <location>
        <position position="57"/>
    </location>
    <ligand>
        <name>Zn(2+)</name>
        <dbReference type="ChEBI" id="CHEBI:29105"/>
        <label>2</label>
    </ligand>
</feature>
<evidence type="ECO:0000256" key="3">
    <source>
        <dbReference type="ARBA" id="ARBA00006759"/>
    </source>
</evidence>
<feature type="binding site" evidence="7">
    <location>
        <position position="168"/>
    </location>
    <ligand>
        <name>Zn(2+)</name>
        <dbReference type="ChEBI" id="CHEBI:29105"/>
        <label>2</label>
    </ligand>
</feature>
<comment type="pathway">
    <text evidence="2 7">Secondary metabolite metabolism; methylglyoxal degradation; (R)-lactate from methylglyoxal: step 2/2.</text>
</comment>
<dbReference type="NCBIfam" id="TIGR03413">
    <property type="entry name" value="GSH_gloB"/>
    <property type="match status" value="1"/>
</dbReference>
<dbReference type="GO" id="GO:0046872">
    <property type="term" value="F:metal ion binding"/>
    <property type="evidence" value="ECO:0007669"/>
    <property type="project" value="UniProtKB-KW"/>
</dbReference>
<dbReference type="Proteomes" id="UP000885806">
    <property type="component" value="Unassembled WGS sequence"/>
</dbReference>
<feature type="binding site" evidence="7">
    <location>
        <position position="55"/>
    </location>
    <ligand>
        <name>Zn(2+)</name>
        <dbReference type="ChEBI" id="CHEBI:29105"/>
        <label>1</label>
    </ligand>
</feature>
<comment type="function">
    <text evidence="7">Thiolesterase that catalyzes the hydrolysis of S-D-lactoyl-glutathione to form glutathione and D-lactic acid.</text>
</comment>
<sequence>MISLFPCLSDNYGFLLHVPESGLTAAIDTPDADEIARQCDKQGWRLTHIFNTHHHYDHTGGNLALKDTYGVEIFGPKAERARIPGLDRALNDGEVFDFGGHAIHFLHTPGHTLGHGAYYVPDEGSVFVGDTLFIMGCGRLFEGSAEQMYDSLHRLAALPAATKVYCAHEYTLSNGRFALSVEPDNEDLQAAIRAAQSLRDQGRPTVPGTIGQELKTNPFMRAESPEELARIRAAKDRF</sequence>
<dbReference type="SMART" id="SM00849">
    <property type="entry name" value="Lactamase_B"/>
    <property type="match status" value="1"/>
</dbReference>
<dbReference type="PANTHER" id="PTHR43705:SF1">
    <property type="entry name" value="HYDROXYACYLGLUTATHIONE HYDROLASE GLOB"/>
    <property type="match status" value="1"/>
</dbReference>
<keyword evidence="6 7" id="KW-0862">Zinc</keyword>
<evidence type="ECO:0000313" key="9">
    <source>
        <dbReference type="EMBL" id="HHI89214.1"/>
    </source>
</evidence>
<dbReference type="GO" id="GO:0019243">
    <property type="term" value="P:methylglyoxal catabolic process to D-lactate via S-lactoyl-glutathione"/>
    <property type="evidence" value="ECO:0007669"/>
    <property type="project" value="UniProtKB-UniRule"/>
</dbReference>
<proteinExistence type="inferred from homology"/>
<gene>
    <name evidence="7 9" type="primary">gloB</name>
    <name evidence="9" type="ORF">ENK01_04590</name>
</gene>
<feature type="binding site" evidence="7">
    <location>
        <position position="53"/>
    </location>
    <ligand>
        <name>Zn(2+)</name>
        <dbReference type="ChEBI" id="CHEBI:29105"/>
        <label>1</label>
    </ligand>
</feature>
<comment type="caution">
    <text evidence="9">The sequence shown here is derived from an EMBL/GenBank/DDBJ whole genome shotgun (WGS) entry which is preliminary data.</text>
</comment>
<dbReference type="Pfam" id="PF16123">
    <property type="entry name" value="HAGH_C"/>
    <property type="match status" value="1"/>
</dbReference>
<dbReference type="InterPro" id="IPR017782">
    <property type="entry name" value="Hydroxyacylglutathione_Hdrlase"/>
</dbReference>
<dbReference type="InterPro" id="IPR032282">
    <property type="entry name" value="HAGH_C"/>
</dbReference>
<dbReference type="EMBL" id="DROP01000308">
    <property type="protein sequence ID" value="HHI89214.1"/>
    <property type="molecule type" value="Genomic_DNA"/>
</dbReference>
<evidence type="ECO:0000256" key="4">
    <source>
        <dbReference type="ARBA" id="ARBA00022723"/>
    </source>
</evidence>
<reference evidence="9" key="1">
    <citation type="journal article" date="2020" name="mSystems">
        <title>Genome- and Community-Level Interaction Insights into Carbon Utilization and Element Cycling Functions of Hydrothermarchaeota in Hydrothermal Sediment.</title>
        <authorList>
            <person name="Zhou Z."/>
            <person name="Liu Y."/>
            <person name="Xu W."/>
            <person name="Pan J."/>
            <person name="Luo Z.H."/>
            <person name="Li M."/>
        </authorList>
    </citation>
    <scope>NUCLEOTIDE SEQUENCE [LARGE SCALE GENOMIC DNA]</scope>
    <source>
        <strain evidence="9">HyVt-538</strain>
    </source>
</reference>
<keyword evidence="4 7" id="KW-0479">Metal-binding</keyword>
<feature type="domain" description="Metallo-beta-lactamase" evidence="8">
    <location>
        <begin position="10"/>
        <end position="168"/>
    </location>
</feature>
<evidence type="ECO:0000256" key="2">
    <source>
        <dbReference type="ARBA" id="ARBA00004963"/>
    </source>
</evidence>
<feature type="binding site" evidence="7">
    <location>
        <position position="58"/>
    </location>
    <ligand>
        <name>Zn(2+)</name>
        <dbReference type="ChEBI" id="CHEBI:29105"/>
        <label>2</label>
    </ligand>
</feature>
<comment type="subunit">
    <text evidence="7">Monomer.</text>
</comment>
<dbReference type="PIRSF" id="PIRSF005457">
    <property type="entry name" value="Glx"/>
    <property type="match status" value="1"/>
</dbReference>
<dbReference type="InterPro" id="IPR050110">
    <property type="entry name" value="Glyoxalase_II_hydrolase"/>
</dbReference>
<evidence type="ECO:0000256" key="1">
    <source>
        <dbReference type="ARBA" id="ARBA00001623"/>
    </source>
</evidence>